<feature type="binding site" evidence="2">
    <location>
        <position position="131"/>
    </location>
    <ligand>
        <name>Fe cation</name>
        <dbReference type="ChEBI" id="CHEBI:24875"/>
    </ligand>
</feature>
<comment type="catalytic activity">
    <reaction evidence="2">
        <text>N-terminal N-formyl-L-methionyl-[peptide] + H2O = N-terminal L-methionyl-[peptide] + formate</text>
        <dbReference type="Rhea" id="RHEA:24420"/>
        <dbReference type="Rhea" id="RHEA-COMP:10639"/>
        <dbReference type="Rhea" id="RHEA-COMP:10640"/>
        <dbReference type="ChEBI" id="CHEBI:15377"/>
        <dbReference type="ChEBI" id="CHEBI:15740"/>
        <dbReference type="ChEBI" id="CHEBI:49298"/>
        <dbReference type="ChEBI" id="CHEBI:64731"/>
        <dbReference type="EC" id="3.5.1.88"/>
    </reaction>
</comment>
<evidence type="ECO:0000313" key="8">
    <source>
        <dbReference type="EMBL" id="TKK91952.1"/>
    </source>
</evidence>
<dbReference type="Proteomes" id="UP000254396">
    <property type="component" value="Unassembled WGS sequence"/>
</dbReference>
<accession>A0A1B4XS06</accession>
<dbReference type="Proteomes" id="UP001221642">
    <property type="component" value="Chromosome"/>
</dbReference>
<reference evidence="4 14" key="4">
    <citation type="submission" date="2019-04" db="EMBL/GenBank/DDBJ databases">
        <title>Step-wise assembly of the neonatal virome modulated by breast feeding.</title>
        <authorList>
            <person name="Liang G."/>
            <person name="Bushman F."/>
        </authorList>
    </citation>
    <scope>NUCLEOTIDE SEQUENCE [LARGE SCALE GENOMIC DNA]</scope>
    <source>
        <strain evidence="4 14">E3754</strain>
    </source>
</reference>
<evidence type="ECO:0000313" key="16">
    <source>
        <dbReference type="Proteomes" id="UP001221642"/>
    </source>
</evidence>
<dbReference type="GO" id="GO:0006412">
    <property type="term" value="P:translation"/>
    <property type="evidence" value="ECO:0007669"/>
    <property type="project" value="UniProtKB-UniRule"/>
</dbReference>
<reference evidence="6 15" key="5">
    <citation type="submission" date="2020-08" db="EMBL/GenBank/DDBJ databases">
        <title>Enterococcus faecalis SF28073 genome assembly.</title>
        <authorList>
            <person name="Duerkop B.A."/>
            <person name="Johnson C.N."/>
        </authorList>
    </citation>
    <scope>NUCLEOTIDE SEQUENCE [LARGE SCALE GENOMIC DNA]</scope>
    <source>
        <strain evidence="6 15">SF28073</strain>
    </source>
</reference>
<dbReference type="eggNOG" id="COG0242">
    <property type="taxonomic scope" value="Bacteria"/>
</dbReference>
<dbReference type="Pfam" id="PF01327">
    <property type="entry name" value="Pep_deformylase"/>
    <property type="match status" value="1"/>
</dbReference>
<keyword evidence="2" id="KW-0408">Iron</keyword>
<gene>
    <name evidence="2 8" type="primary">def</name>
    <name evidence="7" type="synonym">def1</name>
    <name evidence="5" type="ORF">DAI13_15490</name>
    <name evidence="8" type="ORF">EY666_01115</name>
    <name evidence="4" type="ORF">GTI81_08815</name>
    <name evidence="6" type="ORF">H9Q64_14355</name>
    <name evidence="7" type="ORF">NCTC13379_00798</name>
    <name evidence="10" type="ORF">P0083_14670</name>
    <name evidence="9" type="ORF">P0D81_02295</name>
    <name evidence="3" type="ORF">P0E79_12220</name>
</gene>
<evidence type="ECO:0000256" key="1">
    <source>
        <dbReference type="ARBA" id="ARBA00010759"/>
    </source>
</evidence>
<dbReference type="NCBIfam" id="NF001159">
    <property type="entry name" value="PRK00150.1-3"/>
    <property type="match status" value="1"/>
</dbReference>
<dbReference type="EMBL" id="UGIX01000001">
    <property type="protein sequence ID" value="STP63938.1"/>
    <property type="molecule type" value="Genomic_DNA"/>
</dbReference>
<evidence type="ECO:0000313" key="11">
    <source>
        <dbReference type="Proteomes" id="UP000244140"/>
    </source>
</evidence>
<keyword evidence="2 8" id="KW-0378">Hydrolase</keyword>
<reference evidence="5 11" key="1">
    <citation type="submission" date="2018-04" db="EMBL/GenBank/DDBJ databases">
        <authorList>
            <person name="Van Tyne D."/>
        </authorList>
    </citation>
    <scope>NUCLEOTIDE SEQUENCE [LARGE SCALE GENOMIC DNA]</scope>
    <source>
        <strain evidence="5 11">B2535</strain>
    </source>
</reference>
<evidence type="ECO:0000313" key="3">
    <source>
        <dbReference type="EMBL" id="MDN3193252.1"/>
    </source>
</evidence>
<dbReference type="GO" id="GO:0046872">
    <property type="term" value="F:metal ion binding"/>
    <property type="evidence" value="ECO:0007669"/>
    <property type="project" value="UniProtKB-KW"/>
</dbReference>
<keyword evidence="2" id="KW-0479">Metal-binding</keyword>
<dbReference type="SUPFAM" id="SSF56420">
    <property type="entry name" value="Peptide deformylase"/>
    <property type="match status" value="1"/>
</dbReference>
<feature type="binding site" evidence="2">
    <location>
        <position position="89"/>
    </location>
    <ligand>
        <name>Fe cation</name>
        <dbReference type="ChEBI" id="CHEBI:24875"/>
    </ligand>
</feature>
<proteinExistence type="inferred from homology"/>
<dbReference type="EMBL" id="WVTJ01000014">
    <property type="protein sequence ID" value="MXS52810.1"/>
    <property type="molecule type" value="Genomic_DNA"/>
</dbReference>
<comment type="cofactor">
    <cofactor evidence="2">
        <name>Fe(2+)</name>
        <dbReference type="ChEBI" id="CHEBI:29033"/>
    </cofactor>
    <text evidence="2">Binds 1 Fe(2+) ion.</text>
</comment>
<feature type="binding site" evidence="2">
    <location>
        <position position="135"/>
    </location>
    <ligand>
        <name>Fe cation</name>
        <dbReference type="ChEBI" id="CHEBI:24875"/>
    </ligand>
</feature>
<dbReference type="Proteomes" id="UP001222182">
    <property type="component" value="Chromosome"/>
</dbReference>
<dbReference type="Proteomes" id="UP000244140">
    <property type="component" value="Unassembled WGS sequence"/>
</dbReference>
<dbReference type="EC" id="3.5.1.88" evidence="2"/>
<reference evidence="8 13" key="3">
    <citation type="submission" date="2019-02" db="EMBL/GenBank/DDBJ databases">
        <title>Bacteria dissemination in different level of health care in South Africa: the effectiveness of infections prevention and control.</title>
        <authorList>
            <person name="Shobo C."/>
            <person name="Amoako D.G."/>
            <person name="Allam M."/>
            <person name="Ismail A."/>
            <person name="Bester L.A."/>
            <person name="Essack S.Y."/>
        </authorList>
    </citation>
    <scope>NUCLEOTIDE SEQUENCE [LARGE SCALE GENOMIC DNA]</scope>
    <source>
        <strain evidence="8 13">2SIL2</strain>
    </source>
</reference>
<dbReference type="CDD" id="cd00487">
    <property type="entry name" value="Pep_deformylase"/>
    <property type="match status" value="1"/>
</dbReference>
<dbReference type="EMBL" id="PZZH01000001">
    <property type="protein sequence ID" value="PTN79095.1"/>
    <property type="molecule type" value="Genomic_DNA"/>
</dbReference>
<reference evidence="3" key="6">
    <citation type="journal article" date="2023" name="Pathogens">
        <title>Prevalence of Enterococcus spp. and the Whole-Genome Characteristics of Enterococcus faecium and Enterococcus faecalis Strains Isolated from Free-Living Birds in Poland.</title>
        <authorList>
            <person name="Kwit R."/>
            <person name="Zajac M."/>
            <person name="Smialowska-Weglinska A."/>
            <person name="Skarzynska M."/>
            <person name="Bomba A."/>
            <person name="Lalak A."/>
            <person name="Skrzypiec E."/>
            <person name="Wojdat D."/>
            <person name="Koza W."/>
            <person name="Mikos-Wojewoda E."/>
            <person name="Pasim P."/>
            <person name="Skora M."/>
            <person name="Polak M."/>
            <person name="Wiacek J."/>
            <person name="Wasyl D."/>
        </authorList>
    </citation>
    <scope>NUCLEOTIDE SEQUENCE</scope>
    <source>
        <strain evidence="3">691B_2</strain>
    </source>
</reference>
<feature type="active site" evidence="2">
    <location>
        <position position="132"/>
    </location>
</feature>
<name>A0A1B4XS06_ENTFL</name>
<dbReference type="RefSeq" id="WP_002371656.1">
    <property type="nucleotide sequence ID" value="NZ_AP017623.1"/>
</dbReference>
<dbReference type="GeneID" id="60892371"/>
<evidence type="ECO:0000256" key="2">
    <source>
        <dbReference type="HAMAP-Rule" id="MF_00163"/>
    </source>
</evidence>
<sequence>MRYPVVIHPNEHLKMKAQPVTIITDEIVQLLEDMYETMLAHDGIGLAAPQIGKNLQMAVIEIDEESGRFELINPVIIEKKGTSIDVEGCLSIPETYGTVERADEVTVRYFDREGEEMEVTAYGYLARAFQHEIDHLNGELFIDKMIEKIAPEDLEAYMEEHFDD</sequence>
<evidence type="ECO:0000313" key="9">
    <source>
        <dbReference type="EMBL" id="WEH22880.1"/>
    </source>
</evidence>
<dbReference type="HAMAP" id="MF_00163">
    <property type="entry name" value="Pep_deformylase"/>
    <property type="match status" value="1"/>
</dbReference>
<keyword evidence="2" id="KW-0648">Protein biosynthesis</keyword>
<dbReference type="EMBL" id="CP060804">
    <property type="protein sequence ID" value="QNP37624.1"/>
    <property type="molecule type" value="Genomic_DNA"/>
</dbReference>
<evidence type="ECO:0000313" key="13">
    <source>
        <dbReference type="Proteomes" id="UP000305511"/>
    </source>
</evidence>
<evidence type="ECO:0000313" key="7">
    <source>
        <dbReference type="EMBL" id="STP63938.1"/>
    </source>
</evidence>
<comment type="similarity">
    <text evidence="1 2">Belongs to the polypeptide deformylase family.</text>
</comment>
<evidence type="ECO:0000313" key="12">
    <source>
        <dbReference type="Proteomes" id="UP000254396"/>
    </source>
</evidence>
<dbReference type="Proteomes" id="UP001173174">
    <property type="component" value="Unassembled WGS sequence"/>
</dbReference>
<dbReference type="NCBIfam" id="TIGR00079">
    <property type="entry name" value="pept_deformyl"/>
    <property type="match status" value="1"/>
</dbReference>
<reference evidence="3" key="9">
    <citation type="submission" date="2023-03" db="EMBL/GenBank/DDBJ databases">
        <authorList>
            <person name="Zajac M."/>
            <person name="Kwit R."/>
            <person name="Wasyl D."/>
        </authorList>
    </citation>
    <scope>NUCLEOTIDE SEQUENCE</scope>
    <source>
        <strain evidence="3">691B_2</strain>
    </source>
</reference>
<evidence type="ECO:0000313" key="15">
    <source>
        <dbReference type="Proteomes" id="UP000516122"/>
    </source>
</evidence>
<dbReference type="EMBL" id="JAREWH010000014">
    <property type="protein sequence ID" value="MDN3193252.1"/>
    <property type="molecule type" value="Genomic_DNA"/>
</dbReference>
<evidence type="ECO:0000313" key="6">
    <source>
        <dbReference type="EMBL" id="QNP37624.1"/>
    </source>
</evidence>
<organism evidence="8 13">
    <name type="scientific">Enterococcus faecalis</name>
    <name type="common">Streptococcus faecalis</name>
    <dbReference type="NCBI Taxonomy" id="1351"/>
    <lineage>
        <taxon>Bacteria</taxon>
        <taxon>Bacillati</taxon>
        <taxon>Bacillota</taxon>
        <taxon>Bacilli</taxon>
        <taxon>Lactobacillales</taxon>
        <taxon>Enterococcaceae</taxon>
        <taxon>Enterococcus</taxon>
    </lineage>
</organism>
<dbReference type="InterPro" id="IPR023635">
    <property type="entry name" value="Peptide_deformylase"/>
</dbReference>
<dbReference type="Proteomes" id="UP000305511">
    <property type="component" value="Unassembled WGS sequence"/>
</dbReference>
<dbReference type="AlphaFoldDB" id="A0A1B4XS06"/>
<dbReference type="Proteomes" id="UP000429730">
    <property type="component" value="Unassembled WGS sequence"/>
</dbReference>
<dbReference type="Proteomes" id="UP000516122">
    <property type="component" value="Chromosome"/>
</dbReference>
<dbReference type="PANTHER" id="PTHR10458:SF22">
    <property type="entry name" value="PEPTIDE DEFORMYLASE"/>
    <property type="match status" value="1"/>
</dbReference>
<dbReference type="Gene3D" id="3.90.45.10">
    <property type="entry name" value="Peptide deformylase"/>
    <property type="match status" value="1"/>
</dbReference>
<dbReference type="PRINTS" id="PR01576">
    <property type="entry name" value="PDEFORMYLASE"/>
</dbReference>
<dbReference type="InterPro" id="IPR036821">
    <property type="entry name" value="Peptide_deformylase_sf"/>
</dbReference>
<evidence type="ECO:0000313" key="5">
    <source>
        <dbReference type="EMBL" id="PTN79095.1"/>
    </source>
</evidence>
<evidence type="ECO:0000313" key="10">
    <source>
        <dbReference type="EMBL" id="WER42544.1"/>
    </source>
</evidence>
<comment type="function">
    <text evidence="2">Removes the formyl group from the N-terminal Met of newly synthesized proteins. Requires at least a dipeptide for an efficient rate of reaction. N-terminal L-methionine is a prerequisite for activity but the enzyme has broad specificity at other positions.</text>
</comment>
<reference evidence="10 17" key="8">
    <citation type="submission" date="2023-03" db="EMBL/GenBank/DDBJ databases">
        <title>Complete genome sequence of an Enterococcus faecalis urinary isolate.</title>
        <authorList>
            <person name="Brauer A.L."/>
            <person name="Armbruster C.E."/>
        </authorList>
    </citation>
    <scope>NUCLEOTIDE SEQUENCE [LARGE SCALE GENOMIC DNA]</scope>
    <source>
        <strain evidence="10 17">3143</strain>
    </source>
</reference>
<dbReference type="EMBL" id="SIYF01000023">
    <property type="protein sequence ID" value="TKK91952.1"/>
    <property type="molecule type" value="Genomic_DNA"/>
</dbReference>
<dbReference type="PIRSF" id="PIRSF004749">
    <property type="entry name" value="Pep_def"/>
    <property type="match status" value="1"/>
</dbReference>
<evidence type="ECO:0000313" key="17">
    <source>
        <dbReference type="Proteomes" id="UP001222182"/>
    </source>
</evidence>
<dbReference type="EMBL" id="CP119528">
    <property type="protein sequence ID" value="WER42544.1"/>
    <property type="molecule type" value="Genomic_DNA"/>
</dbReference>
<evidence type="ECO:0000313" key="4">
    <source>
        <dbReference type="EMBL" id="MXS52810.1"/>
    </source>
</evidence>
<dbReference type="PANTHER" id="PTHR10458">
    <property type="entry name" value="PEPTIDE DEFORMYLASE"/>
    <property type="match status" value="1"/>
</dbReference>
<dbReference type="EMBL" id="CP119159">
    <property type="protein sequence ID" value="WEH22880.1"/>
    <property type="molecule type" value="Genomic_DNA"/>
</dbReference>
<protein>
    <recommendedName>
        <fullName evidence="2">Peptide deformylase</fullName>
        <shortName evidence="2">PDF</shortName>
        <ecNumber evidence="2">3.5.1.88</ecNumber>
    </recommendedName>
    <alternativeName>
        <fullName evidence="2">Polypeptide deformylase</fullName>
    </alternativeName>
</protein>
<evidence type="ECO:0000313" key="14">
    <source>
        <dbReference type="Proteomes" id="UP000429730"/>
    </source>
</evidence>
<reference evidence="9 16" key="7">
    <citation type="submission" date="2023-02" db="EMBL/GenBank/DDBJ databases">
        <title>Results of the 2020 Genomic Proficiency Test for the network of European Union Reference Laboratory for Antimicrobial Resistance assessing whole genome sequencing capacities.</title>
        <authorList>
            <person name="Hoffmann M."/>
            <person name="Luo Y."/>
            <person name="Sorensen L.H."/>
            <person name="Pedersen S.K."/>
            <person name="Hendriksen R.S."/>
        </authorList>
    </citation>
    <scope>NUCLEOTIDE SEQUENCE [LARGE SCALE GENOMIC DNA]</scope>
    <source>
        <strain evidence="9 16">GENOMIC22-006</strain>
    </source>
</reference>
<dbReference type="GO" id="GO:0042586">
    <property type="term" value="F:peptide deformylase activity"/>
    <property type="evidence" value="ECO:0007669"/>
    <property type="project" value="UniProtKB-UniRule"/>
</dbReference>
<reference evidence="7 12" key="2">
    <citation type="submission" date="2018-06" db="EMBL/GenBank/DDBJ databases">
        <authorList>
            <consortium name="Pathogen Informatics"/>
            <person name="Doyle S."/>
        </authorList>
    </citation>
    <scope>NUCLEOTIDE SEQUENCE [LARGE SCALE GENOMIC DNA]</scope>
    <source>
        <strain evidence="7 12">NCTC13379</strain>
    </source>
</reference>